<feature type="signal peptide" evidence="1">
    <location>
        <begin position="1"/>
        <end position="22"/>
    </location>
</feature>
<proteinExistence type="predicted"/>
<feature type="chain" id="PRO_5014337169" evidence="1">
    <location>
        <begin position="23"/>
        <end position="198"/>
    </location>
</feature>
<protein>
    <submittedName>
        <fullName evidence="2">Uncharacterized protein</fullName>
    </submittedName>
</protein>
<accession>A0A2J6QGA3</accession>
<dbReference type="Proteomes" id="UP000235672">
    <property type="component" value="Unassembled WGS sequence"/>
</dbReference>
<keyword evidence="3" id="KW-1185">Reference proteome</keyword>
<gene>
    <name evidence="2" type="ORF">NA56DRAFT_642318</name>
</gene>
<name>A0A2J6QGA3_9HELO</name>
<dbReference type="EMBL" id="KZ613470">
    <property type="protein sequence ID" value="PMD25280.1"/>
    <property type="molecule type" value="Genomic_DNA"/>
</dbReference>
<reference evidence="2 3" key="1">
    <citation type="submission" date="2016-05" db="EMBL/GenBank/DDBJ databases">
        <title>A degradative enzymes factory behind the ericoid mycorrhizal symbiosis.</title>
        <authorList>
            <consortium name="DOE Joint Genome Institute"/>
            <person name="Martino E."/>
            <person name="Morin E."/>
            <person name="Grelet G."/>
            <person name="Kuo A."/>
            <person name="Kohler A."/>
            <person name="Daghino S."/>
            <person name="Barry K."/>
            <person name="Choi C."/>
            <person name="Cichocki N."/>
            <person name="Clum A."/>
            <person name="Copeland A."/>
            <person name="Hainaut M."/>
            <person name="Haridas S."/>
            <person name="Labutti K."/>
            <person name="Lindquist E."/>
            <person name="Lipzen A."/>
            <person name="Khouja H.-R."/>
            <person name="Murat C."/>
            <person name="Ohm R."/>
            <person name="Olson A."/>
            <person name="Spatafora J."/>
            <person name="Veneault-Fourrey C."/>
            <person name="Henrissat B."/>
            <person name="Grigoriev I."/>
            <person name="Martin F."/>
            <person name="Perotto S."/>
        </authorList>
    </citation>
    <scope>NUCLEOTIDE SEQUENCE [LARGE SCALE GENOMIC DNA]</scope>
    <source>
        <strain evidence="2 3">UAMH 7357</strain>
    </source>
</reference>
<organism evidence="2 3">
    <name type="scientific">Hyaloscypha hepaticicola</name>
    <dbReference type="NCBI Taxonomy" id="2082293"/>
    <lineage>
        <taxon>Eukaryota</taxon>
        <taxon>Fungi</taxon>
        <taxon>Dikarya</taxon>
        <taxon>Ascomycota</taxon>
        <taxon>Pezizomycotina</taxon>
        <taxon>Leotiomycetes</taxon>
        <taxon>Helotiales</taxon>
        <taxon>Hyaloscyphaceae</taxon>
        <taxon>Hyaloscypha</taxon>
    </lineage>
</organism>
<evidence type="ECO:0000256" key="1">
    <source>
        <dbReference type="SAM" id="SignalP"/>
    </source>
</evidence>
<keyword evidence="1" id="KW-0732">Signal</keyword>
<evidence type="ECO:0000313" key="3">
    <source>
        <dbReference type="Proteomes" id="UP000235672"/>
    </source>
</evidence>
<sequence length="198" mass="20244">MLFKSATAASVLGLCALSSSASLPHKRSTESGISLYVYGTDSSGGGPNGSPIFYADGLAYVGSTTPSWATVATNITFSLDPDSTTTAWTISPNSTNVSFNSTKSMYIVPTTGGFTQVGFSSSNGTLPTGAVTSGLTFFGTNVAYAANASNYELLFWAAATNTSGLYALYWNAAASNGNMVNGSFPVTVKTTPPVVLTA</sequence>
<dbReference type="OrthoDB" id="5230873at2759"/>
<dbReference type="AlphaFoldDB" id="A0A2J6QGA3"/>
<evidence type="ECO:0000313" key="2">
    <source>
        <dbReference type="EMBL" id="PMD25280.1"/>
    </source>
</evidence>